<dbReference type="EMBL" id="MU854675">
    <property type="protein sequence ID" value="KAK4031934.1"/>
    <property type="molecule type" value="Genomic_DNA"/>
</dbReference>
<evidence type="ECO:0000313" key="8">
    <source>
        <dbReference type="Proteomes" id="UP001303115"/>
    </source>
</evidence>
<dbReference type="GO" id="GO:0044550">
    <property type="term" value="P:secondary metabolite biosynthetic process"/>
    <property type="evidence" value="ECO:0007669"/>
    <property type="project" value="TreeGrafter"/>
</dbReference>
<dbReference type="Pfam" id="PF00501">
    <property type="entry name" value="AMP-binding"/>
    <property type="match status" value="1"/>
</dbReference>
<dbReference type="PROSITE" id="PS50075">
    <property type="entry name" value="CARRIER"/>
    <property type="match status" value="2"/>
</dbReference>
<dbReference type="CDD" id="cd19537">
    <property type="entry name" value="C_NRPS-like"/>
    <property type="match status" value="1"/>
</dbReference>
<dbReference type="GO" id="GO:0031177">
    <property type="term" value="F:phosphopantetheine binding"/>
    <property type="evidence" value="ECO:0007669"/>
    <property type="project" value="TreeGrafter"/>
</dbReference>
<dbReference type="Pfam" id="PF00668">
    <property type="entry name" value="Condensation"/>
    <property type="match status" value="2"/>
</dbReference>
<accession>A0AAN6SLD4</accession>
<feature type="region of interest" description="Disordered" evidence="5">
    <location>
        <begin position="1062"/>
        <end position="1082"/>
    </location>
</feature>
<dbReference type="InterPro" id="IPR006162">
    <property type="entry name" value="Ppantetheine_attach_site"/>
</dbReference>
<evidence type="ECO:0000256" key="2">
    <source>
        <dbReference type="ARBA" id="ARBA00022553"/>
    </source>
</evidence>
<dbReference type="InterPro" id="IPR009081">
    <property type="entry name" value="PP-bd_ACP"/>
</dbReference>
<evidence type="ECO:0000256" key="5">
    <source>
        <dbReference type="SAM" id="MobiDB-lite"/>
    </source>
</evidence>
<protein>
    <recommendedName>
        <fullName evidence="6">Carrier domain-containing protein</fullName>
    </recommendedName>
</protein>
<dbReference type="InterPro" id="IPR000873">
    <property type="entry name" value="AMP-dep_synth/lig_dom"/>
</dbReference>
<dbReference type="GO" id="GO:0005737">
    <property type="term" value="C:cytoplasm"/>
    <property type="evidence" value="ECO:0007669"/>
    <property type="project" value="TreeGrafter"/>
</dbReference>
<dbReference type="PROSITE" id="PS00012">
    <property type="entry name" value="PHOSPHOPANTETHEINE"/>
    <property type="match status" value="1"/>
</dbReference>
<gene>
    <name evidence="7" type="ORF">C8A01DRAFT_20928</name>
</gene>
<evidence type="ECO:0000256" key="4">
    <source>
        <dbReference type="ARBA" id="ARBA00029454"/>
    </source>
</evidence>
<dbReference type="Gene3D" id="3.30.559.10">
    <property type="entry name" value="Chloramphenicol acetyltransferase-like domain"/>
    <property type="match status" value="2"/>
</dbReference>
<dbReference type="InterPro" id="IPR036736">
    <property type="entry name" value="ACP-like_sf"/>
</dbReference>
<dbReference type="InterPro" id="IPR001242">
    <property type="entry name" value="Condensation_dom"/>
</dbReference>
<keyword evidence="1" id="KW-0596">Phosphopantetheine</keyword>
<dbReference type="InterPro" id="IPR020845">
    <property type="entry name" value="AMP-binding_CS"/>
</dbReference>
<dbReference type="Gene3D" id="3.40.50.12780">
    <property type="entry name" value="N-terminal domain of ligase-like"/>
    <property type="match status" value="1"/>
</dbReference>
<keyword evidence="8" id="KW-1185">Reference proteome</keyword>
<dbReference type="InterPro" id="IPR042099">
    <property type="entry name" value="ANL_N_sf"/>
</dbReference>
<evidence type="ECO:0000259" key="6">
    <source>
        <dbReference type="PROSITE" id="PS50075"/>
    </source>
</evidence>
<dbReference type="InterPro" id="IPR023213">
    <property type="entry name" value="CAT-like_dom_sf"/>
</dbReference>
<organism evidence="7 8">
    <name type="scientific">Parachaetomium inaequale</name>
    <dbReference type="NCBI Taxonomy" id="2588326"/>
    <lineage>
        <taxon>Eukaryota</taxon>
        <taxon>Fungi</taxon>
        <taxon>Dikarya</taxon>
        <taxon>Ascomycota</taxon>
        <taxon>Pezizomycotina</taxon>
        <taxon>Sordariomycetes</taxon>
        <taxon>Sordariomycetidae</taxon>
        <taxon>Sordariales</taxon>
        <taxon>Chaetomiaceae</taxon>
        <taxon>Parachaetomium</taxon>
    </lineage>
</organism>
<dbReference type="InterPro" id="IPR045851">
    <property type="entry name" value="AMP-bd_C_sf"/>
</dbReference>
<dbReference type="PANTHER" id="PTHR45527:SF11">
    <property type="entry name" value="NONRIBOSOMAL PEPTIDE SYNTHETASE 5"/>
    <property type="match status" value="1"/>
</dbReference>
<dbReference type="PROSITE" id="PS00455">
    <property type="entry name" value="AMP_BINDING"/>
    <property type="match status" value="1"/>
</dbReference>
<evidence type="ECO:0000256" key="1">
    <source>
        <dbReference type="ARBA" id="ARBA00022450"/>
    </source>
</evidence>
<evidence type="ECO:0000256" key="3">
    <source>
        <dbReference type="ARBA" id="ARBA00022598"/>
    </source>
</evidence>
<keyword evidence="3" id="KW-0436">Ligase</keyword>
<dbReference type="PANTHER" id="PTHR45527">
    <property type="entry name" value="NONRIBOSOMAL PEPTIDE SYNTHETASE"/>
    <property type="match status" value="1"/>
</dbReference>
<dbReference type="GO" id="GO:0043041">
    <property type="term" value="P:amino acid activation for nonribosomal peptide biosynthetic process"/>
    <property type="evidence" value="ECO:0007669"/>
    <property type="project" value="TreeGrafter"/>
</dbReference>
<dbReference type="SUPFAM" id="SSF47336">
    <property type="entry name" value="ACP-like"/>
    <property type="match status" value="2"/>
</dbReference>
<reference evidence="8" key="1">
    <citation type="journal article" date="2023" name="Mol. Phylogenet. Evol.">
        <title>Genome-scale phylogeny and comparative genomics of the fungal order Sordariales.</title>
        <authorList>
            <person name="Hensen N."/>
            <person name="Bonometti L."/>
            <person name="Westerberg I."/>
            <person name="Brannstrom I.O."/>
            <person name="Guillou S."/>
            <person name="Cros-Aarteil S."/>
            <person name="Calhoun S."/>
            <person name="Haridas S."/>
            <person name="Kuo A."/>
            <person name="Mondo S."/>
            <person name="Pangilinan J."/>
            <person name="Riley R."/>
            <person name="LaButti K."/>
            <person name="Andreopoulos B."/>
            <person name="Lipzen A."/>
            <person name="Chen C."/>
            <person name="Yan M."/>
            <person name="Daum C."/>
            <person name="Ng V."/>
            <person name="Clum A."/>
            <person name="Steindorff A."/>
            <person name="Ohm R.A."/>
            <person name="Martin F."/>
            <person name="Silar P."/>
            <person name="Natvig D.O."/>
            <person name="Lalanne C."/>
            <person name="Gautier V."/>
            <person name="Ament-Velasquez S.L."/>
            <person name="Kruys A."/>
            <person name="Hutchinson M.I."/>
            <person name="Powell A.J."/>
            <person name="Barry K."/>
            <person name="Miller A.N."/>
            <person name="Grigoriev I.V."/>
            <person name="Debuchy R."/>
            <person name="Gladieux P."/>
            <person name="Hiltunen Thoren M."/>
            <person name="Johannesson H."/>
        </authorList>
    </citation>
    <scope>NUCLEOTIDE SEQUENCE [LARGE SCALE GENOMIC DNA]</scope>
    <source>
        <strain evidence="8">CBS 284.82</strain>
    </source>
</reference>
<comment type="caution">
    <text evidence="7">The sequence shown here is derived from an EMBL/GenBank/DDBJ whole genome shotgun (WGS) entry which is preliminary data.</text>
</comment>
<keyword evidence="2" id="KW-0597">Phosphoprotein</keyword>
<dbReference type="SUPFAM" id="SSF52777">
    <property type="entry name" value="CoA-dependent acyltransferases"/>
    <property type="match status" value="4"/>
</dbReference>
<evidence type="ECO:0000313" key="7">
    <source>
        <dbReference type="EMBL" id="KAK4031934.1"/>
    </source>
</evidence>
<feature type="domain" description="Carrier" evidence="6">
    <location>
        <begin position="7"/>
        <end position="83"/>
    </location>
</feature>
<proteinExistence type="inferred from homology"/>
<dbReference type="Proteomes" id="UP001303115">
    <property type="component" value="Unassembled WGS sequence"/>
</dbReference>
<name>A0AAN6SLD4_9PEZI</name>
<feature type="domain" description="Carrier" evidence="6">
    <location>
        <begin position="1078"/>
        <end position="1156"/>
    </location>
</feature>
<dbReference type="Gene3D" id="1.10.1200.10">
    <property type="entry name" value="ACP-like"/>
    <property type="match status" value="2"/>
</dbReference>
<dbReference type="SUPFAM" id="SSF56801">
    <property type="entry name" value="Acetyl-CoA synthetase-like"/>
    <property type="match status" value="1"/>
</dbReference>
<dbReference type="GO" id="GO:0016874">
    <property type="term" value="F:ligase activity"/>
    <property type="evidence" value="ECO:0007669"/>
    <property type="project" value="UniProtKB-KW"/>
</dbReference>
<dbReference type="Gene3D" id="3.30.300.30">
    <property type="match status" value="1"/>
</dbReference>
<comment type="similarity">
    <text evidence="4">Belongs to the NRP synthetase family.</text>
</comment>
<feature type="compositionally biased region" description="Polar residues" evidence="5">
    <location>
        <begin position="1063"/>
        <end position="1082"/>
    </location>
</feature>
<dbReference type="Pfam" id="PF00550">
    <property type="entry name" value="PP-binding"/>
    <property type="match status" value="2"/>
</dbReference>
<sequence>MESGHLADGVSIVVKAVSTVLGLEVDEIRTIGKDSTFVKLGGDSLTAILIAAECQKGGISIRPTVFLQASTLSEAIAKAESSAQLLNPPSAPSQTTIPTPDFAASTKTLSCHNGQPVLSARDLLGRIDATEWTEPQLLLLRETCDDPKLNMLTIQKTYSGDWDAQLVCDVWKDTILAEPIFQDLIADLGIPPQQFMPWRTIKVDTEEAFQRELHDAGHVHGPLAHLAVVELAASSVAAVWRIHHAFMDGFAARILDDKIAHSLQAGGLAAVPGPSFKNAVLGLGRLREERREATRRFWESQRARFPDAASQLCLNPQRSTAQASQRSTTIPFPEARLAAAQARTGYTTIVYAAAAWALTLGTFMDADQVCFGMVLSGRDLPVPGALDVVGPLINMLPLFVQLPLVDGDRETSPSSVGAFLGRIRDDILGLNEVSHSETTDGFDRQFTSIMGTQFEGANTRRHSRSPPADSNCPDMQSGVPLSLIVQGHSGLQVFYSTARYSEEDMNNLRSVFENAMDCLLQGDDERPLAPEVRQGLMPREMEQMIRQWSNCESLETLDESKGDDLVTLFEGVVGRQPTAVAVTRGQGRDMTYDDFDRAAAAVARELSWIGANEPVCVCADRSVNWLVAIFGVLKAGGVYAPLDPSAPASVRHANFALTGARVLLFPSSASISADTTPMNTNGTSSCLVMAVDKLVEANRAGSLQDGLSPYSSYYPRRRIARPDDLAYICFTSGSTGRPKAVQCTHKGLVAFQKDHLVRLGAKKGVVVAQVMSPVFDGSIHEIFSALTHGATLRLASPEDQDHPFAHLQNCDAAILTPSIANALDPDQYPRLRNVYLVGEAVPQSVSDAWSKDHSLYNIYGPTEATCGATIKQLAPGQPVTLGRPTPSSRVCILDRNRRLVPPGAVGELYLAGIQVSHGYINLPTENANRFLPDSVLPAAGQKMYKTGDFAYRDSRTGEICIVGRKDRQIKLHGFRLDLDDLEVRITKAIPGCRSAAVFCRDDYLVAAYQTPLSLPASELSESEVRKLIGDALPPYAMPRRILALSQLPLTAAGKLDYKKLKQMDSTSVSRPQPQQRESSMTGTERMIVQAVRDLMKLDSSIRVDQDSDLAALGGHSIVQLQLAGRISSLIQRKISLRTIINNPVISRLAAAVDEMMKGEPGEAAGHKDGLAERDPCLGAARSEGAGAAIDDDSSLVSPIEGVWFSRYQQNLGTSSFNVTHLSELDDSFDQHEALVAAWTKVLARHEILRCRFRPSTTAPGGVERLYAAEPPRAVYVDSFDCRAAINAEFSLETEHPIRVLVSRRHMLVCVSHISCDYTTLDRLLEELAAAYHHDDGAEASLLASQRRYQDASWRNADVDQATAAFWRSYLSGIDAKTLPPYMKQARASHHGESRMFRLSSGAMHSLETISRSLRLTMHQIALAVVSLVLQADNPTKQDLILGSPYLGRQEEDMNTIGLFLQPLPIRVPRRSSSSGPEAGGGGGGDDLSDAAATDFLLAVQDSARSALGHAIPWSSLLDLLASSDDENLRSAAAATPGGASHPLFDAMVTFHEERGAAGRAPSIARRLVAGVEPLITWAEGAKFAIMFEFSALASTAVTLRIEYDSSLFSAEEVLAMAERIDSGLGYLCQSMAVPMKVRDLEDRLCHGDGAVHGRDGIRSVEFGTRHAALT</sequence>
<dbReference type="Gene3D" id="3.30.559.30">
    <property type="entry name" value="Nonribosomal peptide synthetase, condensation domain"/>
    <property type="match status" value="2"/>
</dbReference>